<comment type="subcellular location">
    <subcellularLocation>
        <location evidence="12">Cell membrane</location>
        <topology evidence="12">Multi-pass membrane protein</topology>
    </subcellularLocation>
    <subcellularLocation>
        <location evidence="1">Membrane</location>
        <topology evidence="1">Multi-pass membrane protein</topology>
    </subcellularLocation>
</comment>
<comment type="similarity">
    <text evidence="12">Belongs to the binding-protein-dependent transport system permease family.</text>
</comment>
<dbReference type="Pfam" id="PF00005">
    <property type="entry name" value="ABC_tran"/>
    <property type="match status" value="1"/>
</dbReference>
<dbReference type="GO" id="GO:0016887">
    <property type="term" value="F:ATP hydrolysis activity"/>
    <property type="evidence" value="ECO:0007669"/>
    <property type="project" value="InterPro"/>
</dbReference>
<keyword evidence="6 12" id="KW-1133">Transmembrane helix</keyword>
<dbReference type="AlphaFoldDB" id="F8FJZ6"/>
<dbReference type="HOGENOM" id="CLU_322338_0_0_9"/>
<dbReference type="PROSITE" id="PS50928">
    <property type="entry name" value="ABC_TM1"/>
    <property type="match status" value="1"/>
</dbReference>
<evidence type="ECO:0000313" key="17">
    <source>
        <dbReference type="Proteomes" id="UP000006620"/>
    </source>
</evidence>
<feature type="transmembrane region" description="Helical" evidence="12">
    <location>
        <begin position="246"/>
        <end position="267"/>
    </location>
</feature>
<evidence type="ECO:0000256" key="1">
    <source>
        <dbReference type="ARBA" id="ARBA00004141"/>
    </source>
</evidence>
<dbReference type="PANTHER" id="PTHR42781">
    <property type="entry name" value="SPERMIDINE/PUTRESCINE IMPORT ATP-BINDING PROTEIN POTA"/>
    <property type="match status" value="1"/>
</dbReference>
<evidence type="ECO:0000256" key="8">
    <source>
        <dbReference type="ARBA" id="ARBA00052482"/>
    </source>
</evidence>
<keyword evidence="2 12" id="KW-0813">Transport</keyword>
<evidence type="ECO:0000256" key="13">
    <source>
        <dbReference type="SAM" id="MobiDB-lite"/>
    </source>
</evidence>
<feature type="transmembrane region" description="Helical" evidence="12">
    <location>
        <begin position="155"/>
        <end position="178"/>
    </location>
</feature>
<comment type="catalytic activity">
    <reaction evidence="8">
        <text>a quaternary ammonium(out) + ATP + H2O = a quaternary ammonium(in) + ADP + phosphate + H(+)</text>
        <dbReference type="Rhea" id="RHEA:11036"/>
        <dbReference type="ChEBI" id="CHEBI:15377"/>
        <dbReference type="ChEBI" id="CHEBI:15378"/>
        <dbReference type="ChEBI" id="CHEBI:30616"/>
        <dbReference type="ChEBI" id="CHEBI:35267"/>
        <dbReference type="ChEBI" id="CHEBI:43474"/>
        <dbReference type="ChEBI" id="CHEBI:456216"/>
        <dbReference type="EC" id="7.6.2.9"/>
    </reaction>
</comment>
<evidence type="ECO:0000256" key="11">
    <source>
        <dbReference type="ARBA" id="ARBA00070305"/>
    </source>
</evidence>
<evidence type="ECO:0000256" key="10">
    <source>
        <dbReference type="ARBA" id="ARBA00066388"/>
    </source>
</evidence>
<dbReference type="SUPFAM" id="SSF50331">
    <property type="entry name" value="MOP-like"/>
    <property type="match status" value="1"/>
</dbReference>
<dbReference type="InterPro" id="IPR017871">
    <property type="entry name" value="ABC_transporter-like_CS"/>
</dbReference>
<dbReference type="InterPro" id="IPR035906">
    <property type="entry name" value="MetI-like_sf"/>
</dbReference>
<evidence type="ECO:0000256" key="7">
    <source>
        <dbReference type="ARBA" id="ARBA00023136"/>
    </source>
</evidence>
<feature type="transmembrane region" description="Helical" evidence="12">
    <location>
        <begin position="121"/>
        <end position="143"/>
    </location>
</feature>
<dbReference type="KEGG" id="pms:KNP414_05513"/>
<dbReference type="InterPro" id="IPR050093">
    <property type="entry name" value="ABC_SmlMolc_Importer"/>
</dbReference>
<dbReference type="FunFam" id="3.40.50.300:FF:000425">
    <property type="entry name" value="Probable ABC transporter, ATP-binding subunit"/>
    <property type="match status" value="1"/>
</dbReference>
<feature type="transmembrane region" description="Helical" evidence="12">
    <location>
        <begin position="198"/>
        <end position="220"/>
    </location>
</feature>
<dbReference type="PATRIC" id="fig|1036673.3.peg.5115"/>
<dbReference type="GO" id="GO:0043190">
    <property type="term" value="C:ATP-binding cassette (ABC) transporter complex"/>
    <property type="evidence" value="ECO:0007669"/>
    <property type="project" value="InterPro"/>
</dbReference>
<evidence type="ECO:0000259" key="15">
    <source>
        <dbReference type="PROSITE" id="PS50928"/>
    </source>
</evidence>
<evidence type="ECO:0000256" key="12">
    <source>
        <dbReference type="RuleBase" id="RU363032"/>
    </source>
</evidence>
<feature type="domain" description="ABC transmembrane type-1" evidence="15">
    <location>
        <begin position="117"/>
        <end position="325"/>
    </location>
</feature>
<dbReference type="EMBL" id="CP002869">
    <property type="protein sequence ID" value="AEI44037.1"/>
    <property type="molecule type" value="Genomic_DNA"/>
</dbReference>
<dbReference type="CDD" id="cd06261">
    <property type="entry name" value="TM_PBP2"/>
    <property type="match status" value="1"/>
</dbReference>
<dbReference type="SUPFAM" id="SSF52540">
    <property type="entry name" value="P-loop containing nucleoside triphosphate hydrolases"/>
    <property type="match status" value="1"/>
</dbReference>
<feature type="transmembrane region" description="Helical" evidence="12">
    <location>
        <begin position="333"/>
        <end position="351"/>
    </location>
</feature>
<dbReference type="InterPro" id="IPR003439">
    <property type="entry name" value="ABC_transporter-like_ATP-bd"/>
</dbReference>
<feature type="compositionally biased region" description="Basic and acidic residues" evidence="13">
    <location>
        <begin position="35"/>
        <end position="56"/>
    </location>
</feature>
<keyword evidence="7 12" id="KW-0472">Membrane</keyword>
<dbReference type="InterPro" id="IPR008995">
    <property type="entry name" value="Mo/tungstate-bd_C_term_dom"/>
</dbReference>
<protein>
    <recommendedName>
        <fullName evidence="11">Carnitine transport ATP-binding protein OpuCA</fullName>
        <ecNumber evidence="10">7.6.2.9</ecNumber>
    </recommendedName>
</protein>
<dbReference type="InterPro" id="IPR013611">
    <property type="entry name" value="Transp-assoc_OB_typ2"/>
</dbReference>
<feature type="region of interest" description="Disordered" evidence="13">
    <location>
        <begin position="1"/>
        <end position="56"/>
    </location>
</feature>
<evidence type="ECO:0000256" key="5">
    <source>
        <dbReference type="ARBA" id="ARBA00022840"/>
    </source>
</evidence>
<keyword evidence="5" id="KW-0067">ATP-binding</keyword>
<dbReference type="PROSITE" id="PS50893">
    <property type="entry name" value="ABC_TRANSPORTER_2"/>
    <property type="match status" value="1"/>
</dbReference>
<organism evidence="16 17">
    <name type="scientific">Paenibacillus mucilaginosus (strain KNP414)</name>
    <dbReference type="NCBI Taxonomy" id="1036673"/>
    <lineage>
        <taxon>Bacteria</taxon>
        <taxon>Bacillati</taxon>
        <taxon>Bacillota</taxon>
        <taxon>Bacilli</taxon>
        <taxon>Bacillales</taxon>
        <taxon>Paenibacillaceae</taxon>
        <taxon>Paenibacillus</taxon>
    </lineage>
</organism>
<proteinExistence type="inferred from homology"/>
<dbReference type="PANTHER" id="PTHR42781:SF4">
    <property type="entry name" value="SPERMIDINE_PUTRESCINE IMPORT ATP-BINDING PROTEIN POTA"/>
    <property type="match status" value="1"/>
</dbReference>
<dbReference type="PROSITE" id="PS00211">
    <property type="entry name" value="ABC_TRANSPORTER_1"/>
    <property type="match status" value="1"/>
</dbReference>
<evidence type="ECO:0000256" key="4">
    <source>
        <dbReference type="ARBA" id="ARBA00022741"/>
    </source>
</evidence>
<feature type="compositionally biased region" description="Low complexity" evidence="13">
    <location>
        <begin position="16"/>
        <end position="27"/>
    </location>
</feature>
<dbReference type="InterPro" id="IPR000515">
    <property type="entry name" value="MetI-like"/>
</dbReference>
<dbReference type="Gene3D" id="1.10.3720.10">
    <property type="entry name" value="MetI-like"/>
    <property type="match status" value="1"/>
</dbReference>
<evidence type="ECO:0000256" key="2">
    <source>
        <dbReference type="ARBA" id="ARBA00022448"/>
    </source>
</evidence>
<evidence type="ECO:0000313" key="16">
    <source>
        <dbReference type="EMBL" id="AEI44037.1"/>
    </source>
</evidence>
<reference evidence="16 17" key="2">
    <citation type="journal article" date="2013" name="Genome Announc.">
        <title>Genome Sequence of Growth-Improving Paenibacillus mucilaginosus Strain KNP414.</title>
        <authorList>
            <person name="Lu J.J."/>
            <person name="Wang J.F."/>
            <person name="Hu X.F."/>
        </authorList>
    </citation>
    <scope>NUCLEOTIDE SEQUENCE [LARGE SCALE GENOMIC DNA]</scope>
    <source>
        <strain evidence="16 17">KNP414</strain>
    </source>
</reference>
<dbReference type="Gene3D" id="3.40.50.300">
    <property type="entry name" value="P-loop containing nucleotide triphosphate hydrolases"/>
    <property type="match status" value="1"/>
</dbReference>
<feature type="domain" description="ABC transporter" evidence="14">
    <location>
        <begin position="552"/>
        <end position="788"/>
    </location>
</feature>
<gene>
    <name evidence="16" type="ordered locus">KNP414_05513</name>
</gene>
<keyword evidence="4" id="KW-0547">Nucleotide-binding</keyword>
<feature type="transmembrane region" description="Helical" evidence="12">
    <location>
        <begin position="68"/>
        <end position="86"/>
    </location>
</feature>
<accession>F8FJZ6</accession>
<comment type="subunit">
    <text evidence="9">The complex is composed of two ATP-binding proteins (OpuCA), two transmembrane proteins (OpuCB and OpuCD) and a solute-binding protein (OpuCC).</text>
</comment>
<dbReference type="InterPro" id="IPR027417">
    <property type="entry name" value="P-loop_NTPase"/>
</dbReference>
<dbReference type="SUPFAM" id="SSF161098">
    <property type="entry name" value="MetI-like"/>
    <property type="match status" value="1"/>
</dbReference>
<dbReference type="Pfam" id="PF00528">
    <property type="entry name" value="BPD_transp_1"/>
    <property type="match status" value="1"/>
</dbReference>
<dbReference type="Proteomes" id="UP000006620">
    <property type="component" value="Chromosome"/>
</dbReference>
<dbReference type="GO" id="GO:0015418">
    <property type="term" value="F:ABC-type quaternary ammonium compound transporting activity"/>
    <property type="evidence" value="ECO:0007669"/>
    <property type="project" value="UniProtKB-EC"/>
</dbReference>
<dbReference type="Pfam" id="PF08402">
    <property type="entry name" value="TOBE_2"/>
    <property type="match status" value="1"/>
</dbReference>
<keyword evidence="3 12" id="KW-0812">Transmembrane</keyword>
<evidence type="ECO:0000256" key="3">
    <source>
        <dbReference type="ARBA" id="ARBA00022692"/>
    </source>
</evidence>
<sequence>MKELPELHRGKGTSGGAAPAAEAIMGEAGAGEKPTGLRERHGGLQEQRPKGSRREPLAASFRRAGGHLLRYAGLALLLLFFVLPLLKLAGLSFMDEAGLTLRHYGELLREPRLLRTLRDTAVIVGGASGLSLLLGAAAAWFMAYTDLRGKRWLHALLLLPFLLPSYVLTLSWSSLLGTQGWPAALLRTIRPEAELWSVYSYGGIILVMGLHHFPLVYLLALDTLRRIPREAEEAARASGLGRWKTMLLITLPLAAPGLTGGALLAFLASLDNFGIPAFLGLPAGISVLSTRIYEETVGFGPSAFPRAASLSVLLAAIAAGGALLQRLSVRRGGVPETVILVLGTAIAYLCVRRPSRWTRVSPAGHRLRTGDDPDLDGAAAGMESGDLRLRGDPVHRLCLPVSCAAAAGGPGGVRPSGPFDGGGGPGGRCRTCGGLARRAAAAAPAGPGRRRAPRLLYGADGADGLRAALVAGSRDDRHHGLRLRAGGRHGVFHGAVDAPSAPAGGRLRPDGGDTAFCRKERHQESMSMGNTIKAARTGTGGAGRQPQAAPLIELRGASKTFGGDPALHPVDLSLAPGEFTAVLGPSGCGKTTLLRLLAGFEAPSSGEIRMNGTLVAGGGVLVPPEQRGLGMVFQHFALWPHMTVAEHIRFPLRHNRHQEPAASREERVREVMEALGLSALADRRPHQLSGGQKQRVALGRAIAPRPRLLLMDEPLSALDALLRVEMRREIQEAHRLSGAAVVYVTHDQGEALAMADRVIVMNQGRIEQAGPPEEVYMRPETPFTARFVSKANLVEGSWEEGGFRPRAGGSAELWACEEPPPAFRQHGVKPVRPGELMLGFAGGGGIPGRVTAAQFQGSEYHYYVDTGTEVWEIHATDRFALGSHVTVYWGGGNSFPQA</sequence>
<dbReference type="EC" id="7.6.2.9" evidence="10"/>
<dbReference type="InterPro" id="IPR003593">
    <property type="entry name" value="AAA+_ATPase"/>
</dbReference>
<evidence type="ECO:0000256" key="9">
    <source>
        <dbReference type="ARBA" id="ARBA00063934"/>
    </source>
</evidence>
<name>F8FJZ6_PAEMK</name>
<evidence type="ECO:0000256" key="6">
    <source>
        <dbReference type="ARBA" id="ARBA00022989"/>
    </source>
</evidence>
<dbReference type="GO" id="GO:0005524">
    <property type="term" value="F:ATP binding"/>
    <property type="evidence" value="ECO:0007669"/>
    <property type="project" value="UniProtKB-KW"/>
</dbReference>
<reference evidence="17" key="1">
    <citation type="submission" date="2011-06" db="EMBL/GenBank/DDBJ databases">
        <title>Complete genome sequence of Paenibacillus mucilaginosus KNP414.</title>
        <authorList>
            <person name="Wang J."/>
            <person name="Hu S."/>
            <person name="Hu X."/>
            <person name="Zhang B."/>
            <person name="Dong D."/>
            <person name="Zhang S."/>
            <person name="Zhao K."/>
            <person name="Wu D."/>
        </authorList>
    </citation>
    <scope>NUCLEOTIDE SEQUENCE [LARGE SCALE GENOMIC DNA]</scope>
    <source>
        <strain evidence="17">KNP414</strain>
    </source>
</reference>
<feature type="transmembrane region" description="Helical" evidence="12">
    <location>
        <begin position="305"/>
        <end position="327"/>
    </location>
</feature>
<dbReference type="SMART" id="SM00382">
    <property type="entry name" value="AAA"/>
    <property type="match status" value="1"/>
</dbReference>
<evidence type="ECO:0000259" key="14">
    <source>
        <dbReference type="PROSITE" id="PS50893"/>
    </source>
</evidence>